<dbReference type="EMBL" id="BKCJ010270421">
    <property type="protein sequence ID" value="GEZ36713.1"/>
    <property type="molecule type" value="Genomic_DNA"/>
</dbReference>
<gene>
    <name evidence="1" type="ORF">Tci_508686</name>
</gene>
<sequence>MEAHLAPKQSVQVNKITSSCKIYSGPHDTQYCMENPKQAFIDYASSHTDEAEGKCFTFKPEQNNPGDTYNPSCKSHPNLRNLYFVADFMIVEDISSIIDPRLLQVLLGKPFIKISNMTHDLSLGVVKFTHGINEIAYKMPRKIEQYNSLSDLEKEHTKSVYLRNEEYKRRGVEYRMSKILRFYKECRELGLEYLTRGADGGEVT</sequence>
<dbReference type="AlphaFoldDB" id="A0A699I761"/>
<protein>
    <submittedName>
        <fullName evidence="1">MAK10-like protein</fullName>
    </submittedName>
</protein>
<reference evidence="1" key="1">
    <citation type="journal article" date="2019" name="Sci. Rep.">
        <title>Draft genome of Tanacetum cinerariifolium, the natural source of mosquito coil.</title>
        <authorList>
            <person name="Yamashiro T."/>
            <person name="Shiraishi A."/>
            <person name="Satake H."/>
            <person name="Nakayama K."/>
        </authorList>
    </citation>
    <scope>NUCLEOTIDE SEQUENCE</scope>
</reference>
<accession>A0A699I761</accession>
<name>A0A699I761_TANCI</name>
<evidence type="ECO:0000313" key="1">
    <source>
        <dbReference type="EMBL" id="GEZ36713.1"/>
    </source>
</evidence>
<proteinExistence type="predicted"/>
<comment type="caution">
    <text evidence="1">The sequence shown here is derived from an EMBL/GenBank/DDBJ whole genome shotgun (WGS) entry which is preliminary data.</text>
</comment>
<organism evidence="1">
    <name type="scientific">Tanacetum cinerariifolium</name>
    <name type="common">Dalmatian daisy</name>
    <name type="synonym">Chrysanthemum cinerariifolium</name>
    <dbReference type="NCBI Taxonomy" id="118510"/>
    <lineage>
        <taxon>Eukaryota</taxon>
        <taxon>Viridiplantae</taxon>
        <taxon>Streptophyta</taxon>
        <taxon>Embryophyta</taxon>
        <taxon>Tracheophyta</taxon>
        <taxon>Spermatophyta</taxon>
        <taxon>Magnoliopsida</taxon>
        <taxon>eudicotyledons</taxon>
        <taxon>Gunneridae</taxon>
        <taxon>Pentapetalae</taxon>
        <taxon>asterids</taxon>
        <taxon>campanulids</taxon>
        <taxon>Asterales</taxon>
        <taxon>Asteraceae</taxon>
        <taxon>Asteroideae</taxon>
        <taxon>Anthemideae</taxon>
        <taxon>Anthemidinae</taxon>
        <taxon>Tanacetum</taxon>
    </lineage>
</organism>